<evidence type="ECO:0000313" key="2">
    <source>
        <dbReference type="EMBL" id="EUA90761.1"/>
    </source>
</evidence>
<dbReference type="EMBL" id="JAOL01000099">
    <property type="protein sequence ID" value="EUA90761.1"/>
    <property type="molecule type" value="Genomic_DNA"/>
</dbReference>
<feature type="transmembrane region" description="Helical" evidence="1">
    <location>
        <begin position="85"/>
        <end position="105"/>
    </location>
</feature>
<feature type="transmembrane region" description="Helical" evidence="1">
    <location>
        <begin position="34"/>
        <end position="54"/>
    </location>
</feature>
<comment type="caution">
    <text evidence="2">The sequence shown here is derived from an EMBL/GenBank/DDBJ whole genome shotgun (WGS) entry which is preliminary data.</text>
</comment>
<feature type="transmembrane region" description="Helical" evidence="1">
    <location>
        <begin position="7"/>
        <end position="28"/>
    </location>
</feature>
<proteinExistence type="predicted"/>
<protein>
    <submittedName>
        <fullName evidence="2">Transmembrane alanine and valine and leucine rich protein</fullName>
    </submittedName>
</protein>
<organism evidence="2 3">
    <name type="scientific">Mycobacterium ulcerans str. Harvey</name>
    <dbReference type="NCBI Taxonomy" id="1299332"/>
    <lineage>
        <taxon>Bacteria</taxon>
        <taxon>Bacillati</taxon>
        <taxon>Actinomycetota</taxon>
        <taxon>Actinomycetes</taxon>
        <taxon>Mycobacteriales</taxon>
        <taxon>Mycobacteriaceae</taxon>
        <taxon>Mycobacterium</taxon>
        <taxon>Mycobacterium ulcerans group</taxon>
    </lineage>
</organism>
<name>A0ABP3AM87_MYCUL</name>
<keyword evidence="1 2" id="KW-0812">Transmembrane</keyword>
<evidence type="ECO:0000256" key="1">
    <source>
        <dbReference type="SAM" id="Phobius"/>
    </source>
</evidence>
<reference evidence="2 3" key="1">
    <citation type="submission" date="2014-01" db="EMBL/GenBank/DDBJ databases">
        <authorList>
            <person name="Dobos K."/>
            <person name="Lenaerts A."/>
            <person name="Ordway D."/>
            <person name="DeGroote M.A."/>
            <person name="Parker T."/>
            <person name="Sizemore C."/>
            <person name="Tallon L.J."/>
            <person name="Sadzewicz L.K."/>
            <person name="Sengamalay N."/>
            <person name="Fraser C.M."/>
            <person name="Hine E."/>
            <person name="Shefchek K.A."/>
            <person name="Das S.P."/>
            <person name="Tettelin H."/>
        </authorList>
    </citation>
    <scope>NUCLEOTIDE SEQUENCE [LARGE SCALE GENOMIC DNA]</scope>
    <source>
        <strain evidence="2 3">Harvey</strain>
    </source>
</reference>
<keyword evidence="1" id="KW-1133">Transmembrane helix</keyword>
<keyword evidence="3" id="KW-1185">Reference proteome</keyword>
<keyword evidence="1" id="KW-0472">Membrane</keyword>
<gene>
    <name evidence="2" type="ORF">I551_2750</name>
</gene>
<evidence type="ECO:0000313" key="3">
    <source>
        <dbReference type="Proteomes" id="UP000020681"/>
    </source>
</evidence>
<accession>A0ABP3AM87</accession>
<dbReference type="Proteomes" id="UP000020681">
    <property type="component" value="Unassembled WGS sequence"/>
</dbReference>
<sequence length="157" mass="16275">MLRARRAVQMVGGVALGIVVGAGVQAVLGTGPTAMGVAVFAALSVAVLAVRGFVRPGPDVREPDRSFRGAGPWVFAPTAMWCERLFDALIGGGLALVVAMLLFPADPVRILRDARTGALPPRADTLVEVIKFIDNPAAPLWTGCWPPSTGCTTSLVG</sequence>